<protein>
    <submittedName>
        <fullName evidence="2">Uncharacterized protein</fullName>
    </submittedName>
</protein>
<dbReference type="GeneID" id="87878935"/>
<keyword evidence="3" id="KW-1185">Reference proteome</keyword>
<dbReference type="AlphaFoldDB" id="A0AAJ0HYS5"/>
<dbReference type="GO" id="GO:0005506">
    <property type="term" value="F:iron ion binding"/>
    <property type="evidence" value="ECO:0007669"/>
    <property type="project" value="InterPro"/>
</dbReference>
<dbReference type="GO" id="GO:0016705">
    <property type="term" value="F:oxidoreductase activity, acting on paired donors, with incorporation or reduction of molecular oxygen"/>
    <property type="evidence" value="ECO:0007669"/>
    <property type="project" value="InterPro"/>
</dbReference>
<dbReference type="GO" id="GO:0020037">
    <property type="term" value="F:heme binding"/>
    <property type="evidence" value="ECO:0007669"/>
    <property type="project" value="InterPro"/>
</dbReference>
<evidence type="ECO:0000313" key="3">
    <source>
        <dbReference type="Proteomes" id="UP001285908"/>
    </source>
</evidence>
<dbReference type="Proteomes" id="UP001285908">
    <property type="component" value="Unassembled WGS sequence"/>
</dbReference>
<organism evidence="2 3">
    <name type="scientific">Neurospora hispaniola</name>
    <dbReference type="NCBI Taxonomy" id="588809"/>
    <lineage>
        <taxon>Eukaryota</taxon>
        <taxon>Fungi</taxon>
        <taxon>Dikarya</taxon>
        <taxon>Ascomycota</taxon>
        <taxon>Pezizomycotina</taxon>
        <taxon>Sordariomycetes</taxon>
        <taxon>Sordariomycetidae</taxon>
        <taxon>Sordariales</taxon>
        <taxon>Sordariaceae</taxon>
        <taxon>Neurospora</taxon>
    </lineage>
</organism>
<proteinExistence type="predicted"/>
<sequence>MFSTTLAGWRPVVRIVRGTTCLWWAALTPPRFPFQTGTANPLHNPPLPPLPPSWSPRIAAQFAACSHGLVHKGIGHGENIIIGFDLPPGSKVSTGAAIYIICRSKEVFGQDADVFRPERRLEAKEAARLEMETSEKDGIAASGLGEAGRHSERWKPR</sequence>
<reference evidence="2 3" key="1">
    <citation type="journal article" date="2023" name="Mol. Phylogenet. Evol.">
        <title>Genome-scale phylogeny and comparative genomics of the fungal order Sordariales.</title>
        <authorList>
            <person name="Hensen N."/>
            <person name="Bonometti L."/>
            <person name="Westerberg I."/>
            <person name="Brannstrom I.O."/>
            <person name="Guillou S."/>
            <person name="Cros-Aarteil S."/>
            <person name="Calhoun S."/>
            <person name="Haridas S."/>
            <person name="Kuo A."/>
            <person name="Mondo S."/>
            <person name="Pangilinan J."/>
            <person name="Riley R."/>
            <person name="LaButti K."/>
            <person name="Andreopoulos B."/>
            <person name="Lipzen A."/>
            <person name="Chen C."/>
            <person name="Yan M."/>
            <person name="Daum C."/>
            <person name="Ng V."/>
            <person name="Clum A."/>
            <person name="Steindorff A."/>
            <person name="Ohm R.A."/>
            <person name="Martin F."/>
            <person name="Silar P."/>
            <person name="Natvig D.O."/>
            <person name="Lalanne C."/>
            <person name="Gautier V."/>
            <person name="Ament-Velasquez S.L."/>
            <person name="Kruys A."/>
            <person name="Hutchinson M.I."/>
            <person name="Powell A.J."/>
            <person name="Barry K."/>
            <person name="Miller A.N."/>
            <person name="Grigoriev I.V."/>
            <person name="Debuchy R."/>
            <person name="Gladieux P."/>
            <person name="Hiltunen Thoren M."/>
            <person name="Johannesson H."/>
        </authorList>
    </citation>
    <scope>NUCLEOTIDE SEQUENCE [LARGE SCALE GENOMIC DNA]</scope>
    <source>
        <strain evidence="2 3">FGSC 10403</strain>
    </source>
</reference>
<dbReference type="RefSeq" id="XP_062688315.1">
    <property type="nucleotide sequence ID" value="XM_062841313.1"/>
</dbReference>
<feature type="compositionally biased region" description="Basic and acidic residues" evidence="1">
    <location>
        <begin position="147"/>
        <end position="157"/>
    </location>
</feature>
<dbReference type="GO" id="GO:0004497">
    <property type="term" value="F:monooxygenase activity"/>
    <property type="evidence" value="ECO:0007669"/>
    <property type="project" value="InterPro"/>
</dbReference>
<name>A0AAJ0HYS5_9PEZI</name>
<evidence type="ECO:0000313" key="2">
    <source>
        <dbReference type="EMBL" id="KAK3485411.1"/>
    </source>
</evidence>
<dbReference type="InterPro" id="IPR036396">
    <property type="entry name" value="Cyt_P450_sf"/>
</dbReference>
<feature type="region of interest" description="Disordered" evidence="1">
    <location>
        <begin position="129"/>
        <end position="157"/>
    </location>
</feature>
<dbReference type="SUPFAM" id="SSF48264">
    <property type="entry name" value="Cytochrome P450"/>
    <property type="match status" value="1"/>
</dbReference>
<comment type="caution">
    <text evidence="2">The sequence shown here is derived from an EMBL/GenBank/DDBJ whole genome shotgun (WGS) entry which is preliminary data.</text>
</comment>
<dbReference type="EMBL" id="JAULSX010000010">
    <property type="protein sequence ID" value="KAK3485411.1"/>
    <property type="molecule type" value="Genomic_DNA"/>
</dbReference>
<evidence type="ECO:0000256" key="1">
    <source>
        <dbReference type="SAM" id="MobiDB-lite"/>
    </source>
</evidence>
<accession>A0AAJ0HYS5</accession>
<gene>
    <name evidence="2" type="ORF">B0T23DRAFT_47031</name>
</gene>
<feature type="compositionally biased region" description="Basic and acidic residues" evidence="1">
    <location>
        <begin position="129"/>
        <end position="138"/>
    </location>
</feature>